<evidence type="ECO:0000256" key="3">
    <source>
        <dbReference type="ARBA" id="ARBA00023277"/>
    </source>
</evidence>
<reference evidence="4" key="1">
    <citation type="submission" date="2016-10" db="EMBL/GenBank/DDBJ databases">
        <authorList>
            <person name="de Groot N.N."/>
        </authorList>
    </citation>
    <scope>NUCLEOTIDE SEQUENCE</scope>
</reference>
<dbReference type="HAMAP" id="MF_01854">
    <property type="entry name" value="FBPase_class3"/>
    <property type="match status" value="1"/>
</dbReference>
<name>A0A1W1CBS8_9ZZZZ</name>
<evidence type="ECO:0000256" key="2">
    <source>
        <dbReference type="ARBA" id="ARBA00023211"/>
    </source>
</evidence>
<dbReference type="PIRSF" id="PIRSF000906">
    <property type="entry name" value="FBPtase_Bacill"/>
    <property type="match status" value="1"/>
</dbReference>
<organism evidence="4">
    <name type="scientific">hydrothermal vent metagenome</name>
    <dbReference type="NCBI Taxonomy" id="652676"/>
    <lineage>
        <taxon>unclassified sequences</taxon>
        <taxon>metagenomes</taxon>
        <taxon>ecological metagenomes</taxon>
    </lineage>
</organism>
<keyword evidence="3" id="KW-0119">Carbohydrate metabolism</keyword>
<evidence type="ECO:0000256" key="1">
    <source>
        <dbReference type="ARBA" id="ARBA00022801"/>
    </source>
</evidence>
<keyword evidence="1 4" id="KW-0378">Hydrolase</keyword>
<keyword evidence="2" id="KW-0464">Manganese</keyword>
<evidence type="ECO:0000313" key="4">
    <source>
        <dbReference type="EMBL" id="SFV63298.1"/>
    </source>
</evidence>
<proteinExistence type="inferred from homology"/>
<dbReference type="SUPFAM" id="SSF56300">
    <property type="entry name" value="Metallo-dependent phosphatases"/>
    <property type="match status" value="1"/>
</dbReference>
<dbReference type="AlphaFoldDB" id="A0A1W1CBS8"/>
<gene>
    <name evidence="4" type="ORF">MNB_SV-6-595</name>
</gene>
<dbReference type="Pfam" id="PF06874">
    <property type="entry name" value="FBPase_2"/>
    <property type="match status" value="1"/>
</dbReference>
<dbReference type="GO" id="GO:0042132">
    <property type="term" value="F:fructose 1,6-bisphosphate 1-phosphatase activity"/>
    <property type="evidence" value="ECO:0007669"/>
    <property type="project" value="UniProtKB-EC"/>
</dbReference>
<dbReference type="InterPro" id="IPR029052">
    <property type="entry name" value="Metallo-depent_PP-like"/>
</dbReference>
<dbReference type="GO" id="GO:0006094">
    <property type="term" value="P:gluconeogenesis"/>
    <property type="evidence" value="ECO:0007669"/>
    <property type="project" value="InterPro"/>
</dbReference>
<dbReference type="EC" id="3.1.3.11" evidence="4"/>
<accession>A0A1W1CBS8</accession>
<dbReference type="EMBL" id="FPHC01000067">
    <property type="protein sequence ID" value="SFV63298.1"/>
    <property type="molecule type" value="Genomic_DNA"/>
</dbReference>
<sequence>MDREDLDRISNEKLKYLKLLSKEYPNRDRVSTEIINLQAELNLPKGTEHFLSDIHGEHEPFFHVLKNGSGVIKSKIEQIFEREMTSSQMREFATLVYYPAEVIVRREDEEEMDDFYEINLYRLIRLTKVVTAKYTRAKIRESLPQEFASIIEELLHEYNAVNSRYYDEIIKTIIELERADKFIIALAEVIQRFAVSHLHIIGDIYDRGDGAHIIMDRLESYHSLDIQWGNHDILWMAAASGDLASIASAIRVSLRYANTQTLEEGYGISLRPLSVLAYEYYGDDECKKFRPKISEGDSRYTPKMVEELSKMHKAISIIQFKLEAQLISKNPQWGIDGRTILESIDLENSKVTIEGVEYQLNDTHMPTLSSTSPYELNSSELELMEQLAKSFLQSEKLQRHIKMLFDRGAVYTIYNNNLLYHGCIPIDEDGGFLSIPIDEKSYQGRELLDICDYYSRQGYFSSDPKKRAFGQGVMWFLWAGRDSPLFGKSKMATFESYFIDDTSAKKEHKNWYYEYRDDEQVCIDILSEFGLSGDAKIINGHVPVKVKKGESPIKSGGKMIVIDGGLSRAYQGVTGIAGYTLIYNSQGMSLVSHEPFKSTQDAIENGTDIVSSLEIIEKKADRILVKDSDIGKRLISEVEDLRELFMMYSEGIIKER</sequence>
<protein>
    <submittedName>
        <fullName evidence="4">Fructose-1,6-bisphosphatase, Bacillus type</fullName>
        <ecNumber evidence="4">3.1.3.11</ecNumber>
    </submittedName>
</protein>
<dbReference type="InterPro" id="IPR009164">
    <property type="entry name" value="FBPtase_class3"/>
</dbReference>